<evidence type="ECO:0000313" key="1">
    <source>
        <dbReference type="EMBL" id="MBR0657146.1"/>
    </source>
</evidence>
<dbReference type="RefSeq" id="WP_211876011.1">
    <property type="nucleotide sequence ID" value="NZ_JAAEDH010000027.1"/>
</dbReference>
<dbReference type="InterPro" id="IPR040442">
    <property type="entry name" value="Pyrv_kinase-like_dom_sf"/>
</dbReference>
<dbReference type="InterPro" id="IPR015813">
    <property type="entry name" value="Pyrv/PenolPyrv_kinase-like_dom"/>
</dbReference>
<dbReference type="Gene3D" id="3.20.20.60">
    <property type="entry name" value="Phosphoenolpyruvate-binding domains"/>
    <property type="match status" value="1"/>
</dbReference>
<accession>A0AAF1KN47</accession>
<reference evidence="1" key="2">
    <citation type="journal article" date="2021" name="Syst. Appl. Microbiol.">
        <title>Roseomonas hellenica sp. nov., isolated from roots of wild-growing Alkanna tinctoria.</title>
        <authorList>
            <person name="Rat A."/>
            <person name="Naranjo H.D."/>
            <person name="Lebbe L."/>
            <person name="Cnockaert M."/>
            <person name="Krigas N."/>
            <person name="Grigoriadou K."/>
            <person name="Maloupa E."/>
            <person name="Willems A."/>
        </authorList>
    </citation>
    <scope>NUCLEOTIDE SEQUENCE</scope>
    <source>
        <strain evidence="1">LMG 28251</strain>
    </source>
</reference>
<dbReference type="CDD" id="cd00377">
    <property type="entry name" value="ICL_PEPM"/>
    <property type="match status" value="1"/>
</dbReference>
<evidence type="ECO:0000313" key="2">
    <source>
        <dbReference type="Proteomes" id="UP001196068"/>
    </source>
</evidence>
<dbReference type="PANTHER" id="PTHR42905:SF5">
    <property type="entry name" value="CARBOXYVINYL-CARBOXYPHOSPHONATE PHOSPHORYLMUTASE, CHLOROPLASTIC"/>
    <property type="match status" value="1"/>
</dbReference>
<dbReference type="GO" id="GO:0016833">
    <property type="term" value="F:oxo-acid-lyase activity"/>
    <property type="evidence" value="ECO:0007669"/>
    <property type="project" value="UniProtKB-ARBA"/>
</dbReference>
<organism evidence="1 2">
    <name type="scientific">Plastoroseomonas arctica</name>
    <dbReference type="NCBI Taxonomy" id="1509237"/>
    <lineage>
        <taxon>Bacteria</taxon>
        <taxon>Pseudomonadati</taxon>
        <taxon>Pseudomonadota</taxon>
        <taxon>Alphaproteobacteria</taxon>
        <taxon>Acetobacterales</taxon>
        <taxon>Acetobacteraceae</taxon>
        <taxon>Plastoroseomonas</taxon>
    </lineage>
</organism>
<dbReference type="SUPFAM" id="SSF51621">
    <property type="entry name" value="Phosphoenolpyruvate/pyruvate domain"/>
    <property type="match status" value="1"/>
</dbReference>
<gene>
    <name evidence="1" type="ORF">GXW79_18865</name>
</gene>
<name>A0AAF1KN47_9PROT</name>
<comment type="caution">
    <text evidence="1">The sequence shown here is derived from an EMBL/GenBank/DDBJ whole genome shotgun (WGS) entry which is preliminary data.</text>
</comment>
<keyword evidence="2" id="KW-1185">Reference proteome</keyword>
<reference evidence="1" key="1">
    <citation type="submission" date="2020-01" db="EMBL/GenBank/DDBJ databases">
        <authorList>
            <person name="Rat A."/>
        </authorList>
    </citation>
    <scope>NUCLEOTIDE SEQUENCE</scope>
    <source>
        <strain evidence="1">LMG 28251</strain>
    </source>
</reference>
<dbReference type="AlphaFoldDB" id="A0AAF1KN47"/>
<dbReference type="Proteomes" id="UP001196068">
    <property type="component" value="Unassembled WGS sequence"/>
</dbReference>
<protein>
    <submittedName>
        <fullName evidence="1">Isocitrate lyase/PEP mutase family protein</fullName>
    </submittedName>
</protein>
<keyword evidence="1" id="KW-0456">Lyase</keyword>
<dbReference type="EMBL" id="JAAEDH010000027">
    <property type="protein sequence ID" value="MBR0657146.1"/>
    <property type="molecule type" value="Genomic_DNA"/>
</dbReference>
<proteinExistence type="predicted"/>
<sequence>MRLGEGQTATPGARLRAAMAAAKPLIIPGCYNAMSARVLEEVGFPAIYMSGYGTSLSMLGLPDAGLVTQTEMALNAKHIAAAVRVPLIADADTGFGNAINVARTVEEYIRFGVAGLHMEDQVAPKRCGHVAGREVIGRDEAVGKIRAAAAVRDAIDPSFVLVARTDARGAHGGSLAEALWRANAFLEAGADLAFVEGPASEAEVAEICAGVRGPVFYNMTGISPRLSAERMAELGIAVTILPGAAMRATLMAVHDFAVALKADGPMAEAAYDARFKAHPVGNLHQFAGFDRIREMEAEWLPADSAEKYEGTLGHMPKAAE</sequence>
<dbReference type="Pfam" id="PF13714">
    <property type="entry name" value="PEP_mutase"/>
    <property type="match status" value="1"/>
</dbReference>
<dbReference type="PANTHER" id="PTHR42905">
    <property type="entry name" value="PHOSPHOENOLPYRUVATE CARBOXYLASE"/>
    <property type="match status" value="1"/>
</dbReference>
<dbReference type="InterPro" id="IPR039556">
    <property type="entry name" value="ICL/PEPM"/>
</dbReference>